<proteinExistence type="predicted"/>
<dbReference type="EMBL" id="VSSQ01044051">
    <property type="protein sequence ID" value="MPM97835.1"/>
    <property type="molecule type" value="Genomic_DNA"/>
</dbReference>
<sequence>MGELPYLEMGLTRQQIDSAFGKPNNDFLEKLYSEMPKYYVEEVKISVHLTQTEFNECDRNPLPDVPVHFILAGGFSESGGDNSPLLCDLEKLFRVSENLKMKRYLQLLYPLKYGKLFYCSKSSHFVQTDEPDLVISCIKLALTDYEKIQTENKTSH</sequence>
<gene>
    <name evidence="1" type="ORF">SDC9_145015</name>
</gene>
<dbReference type="AlphaFoldDB" id="A0A645E8M8"/>
<evidence type="ECO:0000313" key="1">
    <source>
        <dbReference type="EMBL" id="MPM97835.1"/>
    </source>
</evidence>
<accession>A0A645E8M8</accession>
<name>A0A645E8M8_9ZZZZ</name>
<reference evidence="1" key="1">
    <citation type="submission" date="2019-08" db="EMBL/GenBank/DDBJ databases">
        <authorList>
            <person name="Kucharzyk K."/>
            <person name="Murdoch R.W."/>
            <person name="Higgins S."/>
            <person name="Loffler F."/>
        </authorList>
    </citation>
    <scope>NUCLEOTIDE SEQUENCE</scope>
</reference>
<comment type="caution">
    <text evidence="1">The sequence shown here is derived from an EMBL/GenBank/DDBJ whole genome shotgun (WGS) entry which is preliminary data.</text>
</comment>
<organism evidence="1">
    <name type="scientific">bioreactor metagenome</name>
    <dbReference type="NCBI Taxonomy" id="1076179"/>
    <lineage>
        <taxon>unclassified sequences</taxon>
        <taxon>metagenomes</taxon>
        <taxon>ecological metagenomes</taxon>
    </lineage>
</organism>
<protein>
    <submittedName>
        <fullName evidence="1">Uncharacterized protein</fullName>
    </submittedName>
</protein>